<proteinExistence type="predicted"/>
<keyword evidence="3" id="KW-1185">Reference proteome</keyword>
<feature type="domain" description="DUF1543" evidence="1">
    <location>
        <begin position="18"/>
        <end position="68"/>
    </location>
</feature>
<dbReference type="InterPro" id="IPR011440">
    <property type="entry name" value="DUF1543"/>
</dbReference>
<organism evidence="2 3">
    <name type="scientific">Arachidicoccus soli</name>
    <dbReference type="NCBI Taxonomy" id="2341117"/>
    <lineage>
        <taxon>Bacteria</taxon>
        <taxon>Pseudomonadati</taxon>
        <taxon>Bacteroidota</taxon>
        <taxon>Chitinophagia</taxon>
        <taxon>Chitinophagales</taxon>
        <taxon>Chitinophagaceae</taxon>
        <taxon>Arachidicoccus</taxon>
    </lineage>
</organism>
<dbReference type="Pfam" id="PF07566">
    <property type="entry name" value="DUF1543"/>
    <property type="match status" value="1"/>
</dbReference>
<dbReference type="RefSeq" id="WP_119989061.1">
    <property type="nucleotide sequence ID" value="NZ_CP032489.1"/>
</dbReference>
<dbReference type="Proteomes" id="UP000266118">
    <property type="component" value="Chromosome"/>
</dbReference>
<reference evidence="2 3" key="1">
    <citation type="submission" date="2018-09" db="EMBL/GenBank/DDBJ databases">
        <title>Arachidicoccus sp. nov., a bacterium isolated from soil.</title>
        <authorList>
            <person name="Weon H.-Y."/>
            <person name="Kwon S.-W."/>
            <person name="Lee S.A."/>
        </authorList>
    </citation>
    <scope>NUCLEOTIDE SEQUENCE [LARGE SCALE GENOMIC DNA]</scope>
    <source>
        <strain evidence="2 3">KIS59-12</strain>
    </source>
</reference>
<evidence type="ECO:0000313" key="2">
    <source>
        <dbReference type="EMBL" id="AYD48380.1"/>
    </source>
</evidence>
<name>A0A386HSK0_9BACT</name>
<dbReference type="AlphaFoldDB" id="A0A386HSK0"/>
<protein>
    <submittedName>
        <fullName evidence="2">DUF1543 domain-containing protein</fullName>
    </submittedName>
</protein>
<sequence length="182" mass="21244">MEELKLYMLLLGCKPNGRHTEQHDIFFTVGTSLKSIIPDMLAFWPEASGVMHIDSWREISHVNNFEIKIIPKREAQTVMKNKLFFLNLGGYKPNEFEEYHYKILTVNEDKSLAILQAKETVFYRHTNSPHIDDKYGVDVDDIYDVEEILPKQIKEKYSLQISPAISIEEDELHIGYLKLSKL</sequence>
<dbReference type="EMBL" id="CP032489">
    <property type="protein sequence ID" value="AYD48380.1"/>
    <property type="molecule type" value="Genomic_DNA"/>
</dbReference>
<gene>
    <name evidence="2" type="ORF">D6B99_12680</name>
</gene>
<evidence type="ECO:0000313" key="3">
    <source>
        <dbReference type="Proteomes" id="UP000266118"/>
    </source>
</evidence>
<dbReference type="KEGG" id="ark:D6B99_12680"/>
<dbReference type="OrthoDB" id="850243at2"/>
<evidence type="ECO:0000259" key="1">
    <source>
        <dbReference type="Pfam" id="PF07566"/>
    </source>
</evidence>
<accession>A0A386HSK0</accession>
<dbReference type="Gene3D" id="3.10.20.10">
    <property type="match status" value="2"/>
</dbReference>